<feature type="transmembrane region" description="Helical" evidence="1">
    <location>
        <begin position="130"/>
        <end position="153"/>
    </location>
</feature>
<gene>
    <name evidence="2" type="ORF">CWI37_2449p0010</name>
</gene>
<dbReference type="EMBL" id="PITJ01002449">
    <property type="protein sequence ID" value="TBT97176.1"/>
    <property type="molecule type" value="Genomic_DNA"/>
</dbReference>
<feature type="transmembrane region" description="Helical" evidence="1">
    <location>
        <begin position="159"/>
        <end position="177"/>
    </location>
</feature>
<evidence type="ECO:0000256" key="1">
    <source>
        <dbReference type="SAM" id="Phobius"/>
    </source>
</evidence>
<sequence length="178" mass="21096">MFSVHLKKGIFGTLITFLVLIFKREIFDNKKMDIKEKSISYKYKLININKKNINEIYIGDWLIIIDYKKRKEHVFYSNIALNVTNVGFICVDTLQEAYIATLFKPSKYPSFFWIKNGKCNSFTDEKSMDILLVFDYFIYSKMIVICHIIKSFIKENLHIIAPMAFTYLHYLVSLLDLK</sequence>
<reference evidence="2 3" key="1">
    <citation type="submission" date="2017-12" db="EMBL/GenBank/DDBJ databases">
        <authorList>
            <person name="Pombert J.-F."/>
            <person name="Haag K.L."/>
            <person name="Ebert D."/>
        </authorList>
    </citation>
    <scope>NUCLEOTIDE SEQUENCE [LARGE SCALE GENOMIC DNA]</scope>
    <source>
        <strain evidence="2">FI-OER-3-3</strain>
    </source>
</reference>
<feature type="transmembrane region" description="Helical" evidence="1">
    <location>
        <begin position="6"/>
        <end position="22"/>
    </location>
</feature>
<keyword evidence="1" id="KW-0812">Transmembrane</keyword>
<evidence type="ECO:0000313" key="2">
    <source>
        <dbReference type="EMBL" id="TBT97176.1"/>
    </source>
</evidence>
<comment type="caution">
    <text evidence="2">The sequence shown here is derived from an EMBL/GenBank/DDBJ whole genome shotgun (WGS) entry which is preliminary data.</text>
</comment>
<keyword evidence="1" id="KW-1133">Transmembrane helix</keyword>
<name>A0A4Q9KR90_9MICR</name>
<keyword evidence="1" id="KW-0472">Membrane</keyword>
<dbReference type="Proteomes" id="UP000292362">
    <property type="component" value="Unassembled WGS sequence"/>
</dbReference>
<evidence type="ECO:0000313" key="3">
    <source>
        <dbReference type="Proteomes" id="UP000292362"/>
    </source>
</evidence>
<accession>A0A4Q9KR90</accession>
<dbReference type="VEuPathDB" id="MicrosporidiaDB:CWI37_2449p0010"/>
<dbReference type="AlphaFoldDB" id="A0A4Q9KR90"/>
<proteinExistence type="predicted"/>
<organism evidence="2 3">
    <name type="scientific">Hamiltosporidium tvaerminnensis</name>
    <dbReference type="NCBI Taxonomy" id="1176355"/>
    <lineage>
        <taxon>Eukaryota</taxon>
        <taxon>Fungi</taxon>
        <taxon>Fungi incertae sedis</taxon>
        <taxon>Microsporidia</taxon>
        <taxon>Dubosqiidae</taxon>
        <taxon>Hamiltosporidium</taxon>
    </lineage>
</organism>
<protein>
    <submittedName>
        <fullName evidence="2">Uncharacterized protein</fullName>
    </submittedName>
</protein>